<evidence type="ECO:0000259" key="2">
    <source>
        <dbReference type="PROSITE" id="PS50075"/>
    </source>
</evidence>
<reference evidence="4" key="1">
    <citation type="journal article" date="2014" name="BMC Genomics">
        <title>Genome characteristics reveal the impact of lichenization on lichen-forming fungus Endocarpon pusillum Hedwig (Verrucariales, Ascomycota).</title>
        <authorList>
            <person name="Wang Y.-Y."/>
            <person name="Liu B."/>
            <person name="Zhang X.-Y."/>
            <person name="Zhou Q.-M."/>
            <person name="Zhang T."/>
            <person name="Li H."/>
            <person name="Yu Y.-F."/>
            <person name="Zhang X.-L."/>
            <person name="Hao X.-Y."/>
            <person name="Wang M."/>
            <person name="Wang L."/>
            <person name="Wei J.-C."/>
        </authorList>
    </citation>
    <scope>NUCLEOTIDE SEQUENCE [LARGE SCALE GENOMIC DNA]</scope>
    <source>
        <strain evidence="4">Z07020 / HMAS-L-300199</strain>
    </source>
</reference>
<evidence type="ECO:0000313" key="4">
    <source>
        <dbReference type="Proteomes" id="UP000019373"/>
    </source>
</evidence>
<sequence length="218" mass="23500">MRPHISAVSNKLHGVVKASTDASEPHVTAKESALENSSAPPASFSHGTQMHAPADLDARIEEVLSRILPGALAKYLQMASTQTLANFLKTNQSSQTPIQPPKPATTAGNKQPLTTGHSTDAPIETLNTTSPLDTSQVHYDSIPDLRKLIYDTHADNLIIENITDDSDLFQCGLDSLQVPGLLNALNAFVIKFRPGVDLIEAKAVYDNPTVNKLMSILR</sequence>
<gene>
    <name evidence="3" type="ORF">EPUS_06458</name>
</gene>
<evidence type="ECO:0000256" key="1">
    <source>
        <dbReference type="SAM" id="MobiDB-lite"/>
    </source>
</evidence>
<feature type="compositionally biased region" description="Polar residues" evidence="1">
    <location>
        <begin position="106"/>
        <end position="118"/>
    </location>
</feature>
<dbReference type="PROSITE" id="PS50075">
    <property type="entry name" value="CARRIER"/>
    <property type="match status" value="1"/>
</dbReference>
<feature type="domain" description="Carrier" evidence="2">
    <location>
        <begin position="140"/>
        <end position="218"/>
    </location>
</feature>
<dbReference type="HOGENOM" id="CLU_1266879_0_0_1"/>
<dbReference type="InterPro" id="IPR036736">
    <property type="entry name" value="ACP-like_sf"/>
</dbReference>
<protein>
    <recommendedName>
        <fullName evidence="2">Carrier domain-containing protein</fullName>
    </recommendedName>
</protein>
<dbReference type="AlphaFoldDB" id="U1GXF6"/>
<dbReference type="Proteomes" id="UP000019373">
    <property type="component" value="Unassembled WGS sequence"/>
</dbReference>
<dbReference type="Gene3D" id="1.10.1200.10">
    <property type="entry name" value="ACP-like"/>
    <property type="match status" value="1"/>
</dbReference>
<organism evidence="3 4">
    <name type="scientific">Endocarpon pusillum (strain Z07020 / HMAS-L-300199)</name>
    <name type="common">Lichen-forming fungus</name>
    <dbReference type="NCBI Taxonomy" id="1263415"/>
    <lineage>
        <taxon>Eukaryota</taxon>
        <taxon>Fungi</taxon>
        <taxon>Dikarya</taxon>
        <taxon>Ascomycota</taxon>
        <taxon>Pezizomycotina</taxon>
        <taxon>Eurotiomycetes</taxon>
        <taxon>Chaetothyriomycetidae</taxon>
        <taxon>Verrucariales</taxon>
        <taxon>Verrucariaceae</taxon>
        <taxon>Endocarpon</taxon>
    </lineage>
</organism>
<dbReference type="SUPFAM" id="SSF47336">
    <property type="entry name" value="ACP-like"/>
    <property type="match status" value="1"/>
</dbReference>
<dbReference type="InterPro" id="IPR009081">
    <property type="entry name" value="PP-bd_ACP"/>
</dbReference>
<name>U1GXF6_ENDPU</name>
<keyword evidence="4" id="KW-1185">Reference proteome</keyword>
<feature type="region of interest" description="Disordered" evidence="1">
    <location>
        <begin position="92"/>
        <end position="134"/>
    </location>
</feature>
<dbReference type="OrthoDB" id="429813at2759"/>
<feature type="region of interest" description="Disordered" evidence="1">
    <location>
        <begin position="1"/>
        <end position="49"/>
    </location>
</feature>
<dbReference type="EMBL" id="KE720649">
    <property type="protein sequence ID" value="ERF77178.1"/>
    <property type="molecule type" value="Genomic_DNA"/>
</dbReference>
<accession>U1GXF6</accession>
<evidence type="ECO:0000313" key="3">
    <source>
        <dbReference type="EMBL" id="ERF77178.1"/>
    </source>
</evidence>
<dbReference type="GeneID" id="19241398"/>
<feature type="compositionally biased region" description="Polar residues" evidence="1">
    <location>
        <begin position="34"/>
        <end position="48"/>
    </location>
</feature>
<feature type="compositionally biased region" description="Polar residues" evidence="1">
    <location>
        <begin position="125"/>
        <end position="134"/>
    </location>
</feature>
<feature type="compositionally biased region" description="Basic and acidic residues" evidence="1">
    <location>
        <begin position="23"/>
        <end position="33"/>
    </location>
</feature>
<dbReference type="RefSeq" id="XP_007785473.1">
    <property type="nucleotide sequence ID" value="XM_007787283.1"/>
</dbReference>
<proteinExistence type="predicted"/>